<dbReference type="AlphaFoldDB" id="A0A1V4IRI9"/>
<dbReference type="EMBL" id="MZGT01000023">
    <property type="protein sequence ID" value="OPJ62523.1"/>
    <property type="molecule type" value="Genomic_DNA"/>
</dbReference>
<protein>
    <recommendedName>
        <fullName evidence="3">Phosphoglycolate phosphatase</fullName>
    </recommendedName>
</protein>
<accession>A0A1V4IRI9</accession>
<dbReference type="Proteomes" id="UP000191056">
    <property type="component" value="Unassembled WGS sequence"/>
</dbReference>
<sequence length="279" mass="31104">MKITINEFEKSKEFLVCVDSDGCAMDTMDVKHIKCFGPKIVEVWGLQAIEGKFLETWNNINLYSKTRGINRFKGLVEIFEVLTAEGLNMPEFGSIKKWTETTPELSNPALEKAIEETKDEQLGKALEWSNAVNKAISELHNEDKPFPFVKEGLEIISMVADIAIVSSANGRAVMEEWTRHELAPSVKVMLGQEAGTKAACIAGLKENNFSNDKVLMVGDAPGDLEAALKNGVLYYPILVGKEEFSWKRLATEAVPKLMDGSYKGEYQEKLIDEFNSSLK</sequence>
<dbReference type="Pfam" id="PF13419">
    <property type="entry name" value="HAD_2"/>
    <property type="match status" value="1"/>
</dbReference>
<dbReference type="OrthoDB" id="9796026at2"/>
<dbReference type="Gene3D" id="3.40.50.1000">
    <property type="entry name" value="HAD superfamily/HAD-like"/>
    <property type="match status" value="1"/>
</dbReference>
<name>A0A1V4IRI9_9CLOT</name>
<evidence type="ECO:0000313" key="1">
    <source>
        <dbReference type="EMBL" id="OPJ62523.1"/>
    </source>
</evidence>
<dbReference type="STRING" id="225345.CLCHR_20370"/>
<dbReference type="SUPFAM" id="SSF56784">
    <property type="entry name" value="HAD-like"/>
    <property type="match status" value="1"/>
</dbReference>
<dbReference type="InterPro" id="IPR023198">
    <property type="entry name" value="PGP-like_dom2"/>
</dbReference>
<evidence type="ECO:0000313" key="2">
    <source>
        <dbReference type="Proteomes" id="UP000191056"/>
    </source>
</evidence>
<evidence type="ECO:0008006" key="3">
    <source>
        <dbReference type="Google" id="ProtNLM"/>
    </source>
</evidence>
<dbReference type="InterPro" id="IPR023214">
    <property type="entry name" value="HAD_sf"/>
</dbReference>
<dbReference type="RefSeq" id="WP_079439592.1">
    <property type="nucleotide sequence ID" value="NZ_MZGT01000023.1"/>
</dbReference>
<dbReference type="InterPro" id="IPR041492">
    <property type="entry name" value="HAD_2"/>
</dbReference>
<dbReference type="Gene3D" id="1.10.150.240">
    <property type="entry name" value="Putative phosphatase, domain 2"/>
    <property type="match status" value="1"/>
</dbReference>
<organism evidence="1 2">
    <name type="scientific">Clostridium chromiireducens</name>
    <dbReference type="NCBI Taxonomy" id="225345"/>
    <lineage>
        <taxon>Bacteria</taxon>
        <taxon>Bacillati</taxon>
        <taxon>Bacillota</taxon>
        <taxon>Clostridia</taxon>
        <taxon>Eubacteriales</taxon>
        <taxon>Clostridiaceae</taxon>
        <taxon>Clostridium</taxon>
    </lineage>
</organism>
<comment type="caution">
    <text evidence="1">The sequence shown here is derived from an EMBL/GenBank/DDBJ whole genome shotgun (WGS) entry which is preliminary data.</text>
</comment>
<dbReference type="InterPro" id="IPR036412">
    <property type="entry name" value="HAD-like_sf"/>
</dbReference>
<gene>
    <name evidence="1" type="ORF">CLCHR_20370</name>
</gene>
<reference evidence="1 2" key="1">
    <citation type="submission" date="2017-03" db="EMBL/GenBank/DDBJ databases">
        <title>Genome sequence of Clostridium chromiireducens DSM 23318.</title>
        <authorList>
            <person name="Poehlein A."/>
            <person name="Daniel R."/>
        </authorList>
    </citation>
    <scope>NUCLEOTIDE SEQUENCE [LARGE SCALE GENOMIC DNA]</scope>
    <source>
        <strain evidence="1 2">DSM 23318</strain>
    </source>
</reference>
<proteinExistence type="predicted"/>
<keyword evidence="2" id="KW-1185">Reference proteome</keyword>